<evidence type="ECO:0000256" key="1">
    <source>
        <dbReference type="ARBA" id="ARBA00004123"/>
    </source>
</evidence>
<dbReference type="InterPro" id="IPR051651">
    <property type="entry name" value="DMTF1_DNA-bind_reg"/>
</dbReference>
<feature type="domain" description="Myb-like" evidence="5">
    <location>
        <begin position="651"/>
        <end position="724"/>
    </location>
</feature>
<feature type="domain" description="Myb-like" evidence="5">
    <location>
        <begin position="602"/>
        <end position="648"/>
    </location>
</feature>
<feature type="compositionally biased region" description="Basic and acidic residues" evidence="4">
    <location>
        <begin position="724"/>
        <end position="744"/>
    </location>
</feature>
<keyword evidence="2" id="KW-0238">DNA-binding</keyword>
<name>A0AAD4I1W9_9PLEO</name>
<feature type="compositionally biased region" description="Basic residues" evidence="4">
    <location>
        <begin position="450"/>
        <end position="464"/>
    </location>
</feature>
<feature type="compositionally biased region" description="Low complexity" evidence="4">
    <location>
        <begin position="21"/>
        <end position="32"/>
    </location>
</feature>
<feature type="compositionally biased region" description="Acidic residues" evidence="4">
    <location>
        <begin position="921"/>
        <end position="931"/>
    </location>
</feature>
<dbReference type="InterPro" id="IPR009057">
    <property type="entry name" value="Homeodomain-like_sf"/>
</dbReference>
<evidence type="ECO:0000313" key="8">
    <source>
        <dbReference type="Proteomes" id="UP001199106"/>
    </source>
</evidence>
<dbReference type="PANTHER" id="PTHR46380">
    <property type="entry name" value="CYCLIN-D-BINDING MYB-LIKE TRANSCRIPTION FACTOR 1"/>
    <property type="match status" value="1"/>
</dbReference>
<keyword evidence="3" id="KW-0539">Nucleus</keyword>
<dbReference type="GO" id="GO:0005634">
    <property type="term" value="C:nucleus"/>
    <property type="evidence" value="ECO:0007669"/>
    <property type="project" value="UniProtKB-SubCell"/>
</dbReference>
<gene>
    <name evidence="7" type="ORF">G6011_02526</name>
</gene>
<dbReference type="CDD" id="cd00167">
    <property type="entry name" value="SANT"/>
    <property type="match status" value="2"/>
</dbReference>
<evidence type="ECO:0000259" key="5">
    <source>
        <dbReference type="PROSITE" id="PS50090"/>
    </source>
</evidence>
<feature type="compositionally biased region" description="Acidic residues" evidence="4">
    <location>
        <begin position="871"/>
        <end position="881"/>
    </location>
</feature>
<feature type="compositionally biased region" description="Acidic residues" evidence="4">
    <location>
        <begin position="950"/>
        <end position="964"/>
    </location>
</feature>
<feature type="compositionally biased region" description="Basic and acidic residues" evidence="4">
    <location>
        <begin position="900"/>
        <end position="910"/>
    </location>
</feature>
<evidence type="ECO:0000256" key="2">
    <source>
        <dbReference type="ARBA" id="ARBA00023125"/>
    </source>
</evidence>
<dbReference type="SMART" id="SM00717">
    <property type="entry name" value="SANT"/>
    <property type="match status" value="3"/>
</dbReference>
<feature type="compositionally biased region" description="Polar residues" evidence="4">
    <location>
        <begin position="1122"/>
        <end position="1140"/>
    </location>
</feature>
<keyword evidence="8" id="KW-1185">Reference proteome</keyword>
<dbReference type="PROSITE" id="PS51294">
    <property type="entry name" value="HTH_MYB"/>
    <property type="match status" value="1"/>
</dbReference>
<feature type="domain" description="HTH myb-type" evidence="6">
    <location>
        <begin position="602"/>
        <end position="652"/>
    </location>
</feature>
<dbReference type="Pfam" id="PF00249">
    <property type="entry name" value="Myb_DNA-binding"/>
    <property type="match status" value="1"/>
</dbReference>
<dbReference type="InterPro" id="IPR001005">
    <property type="entry name" value="SANT/Myb"/>
</dbReference>
<feature type="compositionally biased region" description="Polar residues" evidence="4">
    <location>
        <begin position="149"/>
        <end position="164"/>
    </location>
</feature>
<protein>
    <recommendedName>
        <fullName evidence="9">DNA-binding protein REB1</fullName>
    </recommendedName>
</protein>
<dbReference type="AlphaFoldDB" id="A0AAD4I1W9"/>
<evidence type="ECO:0000313" key="7">
    <source>
        <dbReference type="EMBL" id="KAG9185970.1"/>
    </source>
</evidence>
<dbReference type="GO" id="GO:0003700">
    <property type="term" value="F:DNA-binding transcription factor activity"/>
    <property type="evidence" value="ECO:0007669"/>
    <property type="project" value="TreeGrafter"/>
</dbReference>
<comment type="caution">
    <text evidence="7">The sequence shown here is derived from an EMBL/GenBank/DDBJ whole genome shotgun (WGS) entry which is preliminary data.</text>
</comment>
<dbReference type="Proteomes" id="UP001199106">
    <property type="component" value="Unassembled WGS sequence"/>
</dbReference>
<feature type="compositionally biased region" description="Polar residues" evidence="4">
    <location>
        <begin position="1147"/>
        <end position="1158"/>
    </location>
</feature>
<sequence>MLNSSPGYALFSDLRTTMGTSSSQPVQSPSRVAPASMVASPATERKAHFTVDAEMDDVAASQQLMDEEGTRAAADGRNGDDVDLSQINGSHNPPSPIQKKRKRKSAHRSGNNSIATAQDMLAPSEVPTSSPFPFPATQPEAESPAVNGSKHSTAIQVPDSQVPVQSAYAYASSPTSAHAVPCSATKSKRTYKKSKLTKRDRLSRDAIDEQDHDHDHDRDISMLLEEALSPSHTPSKHKRSQVDDAEPESHGEAKDIDMRKPATKAVDATPTPKRRKIGSAKSATRVRDLIQAGPQDGFDEDGDLLRSVEKTKLKRIKKPQTPVTKSKNIYEIPDDDPRPTNGHGENEEASGDNQAKEDVETEAADTNGVAQSGNAGKVNTPKVTSTRSLKKTKKTKDEVHDSATPVRTPGQPLGEVDNEDSIMREPVSNDEDNYHGPPAGDDDRSESKKKEKKKKRRSSTKKATPRRESGKFTYKRKKIETNTAAERALAGVNHDLNHPPDLREAGDFTLDEEELIRRAVRDFQDRKELDVPQLVRIIQWSKSDPALNRNNGAVSGKNDWSPQDINNARESAEFWNDIKNITTKRSLERMRKHIRQTYHMFKSGAWTDEEDQLLKNLYAQHPNKWKMIEVGMGDRSMHDCQNRWRDYLQYGDKLKSSRWEPEEEELFIRAITTVAQRDEDYRAEQGLPPVDEYTITHIDWPQVSREMDNTRSRIQVVAKWKNLQKRDPPPRIQVEHKPRKDKPASSRLTASDPIPKKRGRPRKSERETPKARHNGKSQNVIDKSDDEGVDAAPPSKKRGRPEQGESSVVKKSKKFRMIESDEIVDDSGEEGHAKQETNGSPAKKQRGKSRRTEGTKGQKPKKARKSKVRDDIEDSNNEEVDADQRATNSPPPPKKRGRPRKTEVESDEPKKRRKSKLLNESVEDLELQEGEQAERVESDDIAIEGFQPDPIDEVNGDQPQEDGSDTAQKRTDGSGTGSSSSVRPNNVPNQQLDGGNEKPRDMDEDEDPIEDEDDQPSVASGSPAKDLHDEQSKASSDAASQKQDEERPGEEEQEPSSTHVDATEDVSDAQSEANDDAAPQKQDEEHLGEEEPELDDVKTIKPDSSDTDDDQSEDDAKDAPASQLSHHSPPSISANPQHNSPVPPSPLSGTKPTISGTPKMQWGDIYDLIATLQERRDEEEGDVDWNGIAEEMTSERSYIWHVDTLRKALEEMVQLLRDNDKEVDTEDLPGTVDDVMDYISERHGGSVEEYFDLDGEGLGQ</sequence>
<feature type="compositionally biased region" description="Acidic residues" evidence="4">
    <location>
        <begin position="1002"/>
        <end position="1015"/>
    </location>
</feature>
<feature type="region of interest" description="Disordered" evidence="4">
    <location>
        <begin position="719"/>
        <end position="1163"/>
    </location>
</feature>
<dbReference type="SUPFAM" id="SSF46689">
    <property type="entry name" value="Homeodomain-like"/>
    <property type="match status" value="1"/>
</dbReference>
<feature type="compositionally biased region" description="Low complexity" evidence="4">
    <location>
        <begin position="166"/>
        <end position="179"/>
    </location>
</feature>
<comment type="subcellular location">
    <subcellularLocation>
        <location evidence="1">Nucleus</location>
    </subcellularLocation>
</comment>
<reference evidence="7" key="1">
    <citation type="submission" date="2021-07" db="EMBL/GenBank/DDBJ databases">
        <title>Genome Resource of American Ginseng Black Spot Pathogen Alternaria panax.</title>
        <authorList>
            <person name="Qiu C."/>
            <person name="Wang W."/>
            <person name="Liu Z."/>
        </authorList>
    </citation>
    <scope>NUCLEOTIDE SEQUENCE</scope>
    <source>
        <strain evidence="7">BNCC115425</strain>
    </source>
</reference>
<dbReference type="EMBL" id="JAANER010000009">
    <property type="protein sequence ID" value="KAG9185970.1"/>
    <property type="molecule type" value="Genomic_DNA"/>
</dbReference>
<feature type="compositionally biased region" description="Basic residues" evidence="4">
    <location>
        <begin position="858"/>
        <end position="867"/>
    </location>
</feature>
<evidence type="ECO:0000256" key="4">
    <source>
        <dbReference type="SAM" id="MobiDB-lite"/>
    </source>
</evidence>
<feature type="compositionally biased region" description="Basic and acidic residues" evidence="4">
    <location>
        <begin position="247"/>
        <end position="260"/>
    </location>
</feature>
<feature type="compositionally biased region" description="Polar residues" evidence="4">
    <location>
        <begin position="982"/>
        <end position="993"/>
    </location>
</feature>
<feature type="compositionally biased region" description="Basic residues" evidence="4">
    <location>
        <begin position="186"/>
        <end position="196"/>
    </location>
</feature>
<feature type="compositionally biased region" description="Basic and acidic residues" evidence="4">
    <location>
        <begin position="197"/>
        <end position="220"/>
    </location>
</feature>
<organism evidence="7 8">
    <name type="scientific">Alternaria panax</name>
    <dbReference type="NCBI Taxonomy" id="48097"/>
    <lineage>
        <taxon>Eukaryota</taxon>
        <taxon>Fungi</taxon>
        <taxon>Dikarya</taxon>
        <taxon>Ascomycota</taxon>
        <taxon>Pezizomycotina</taxon>
        <taxon>Dothideomycetes</taxon>
        <taxon>Pleosporomycetidae</taxon>
        <taxon>Pleosporales</taxon>
        <taxon>Pleosporineae</taxon>
        <taxon>Pleosporaceae</taxon>
        <taxon>Alternaria</taxon>
        <taxon>Alternaria sect. Panax</taxon>
    </lineage>
</organism>
<proteinExistence type="predicted"/>
<dbReference type="PRINTS" id="PR00929">
    <property type="entry name" value="ATHOOK"/>
</dbReference>
<dbReference type="PANTHER" id="PTHR46380:SF2">
    <property type="entry name" value="CYCLIN-D-BINDING MYB-LIKE TRANSCRIPTION FACTOR 1"/>
    <property type="match status" value="1"/>
</dbReference>
<evidence type="ECO:0000256" key="3">
    <source>
        <dbReference type="ARBA" id="ARBA00023242"/>
    </source>
</evidence>
<feature type="compositionally biased region" description="Acidic residues" evidence="4">
    <location>
        <begin position="1105"/>
        <end position="1116"/>
    </location>
</feature>
<dbReference type="InterPro" id="IPR017930">
    <property type="entry name" value="Myb_dom"/>
</dbReference>
<dbReference type="InterPro" id="IPR017956">
    <property type="entry name" value="AT_hook_DNA-bd_motif"/>
</dbReference>
<dbReference type="GO" id="GO:0000976">
    <property type="term" value="F:transcription cis-regulatory region binding"/>
    <property type="evidence" value="ECO:0007669"/>
    <property type="project" value="TreeGrafter"/>
</dbReference>
<evidence type="ECO:0008006" key="9">
    <source>
        <dbReference type="Google" id="ProtNLM"/>
    </source>
</evidence>
<feature type="compositionally biased region" description="Basic residues" evidence="4">
    <location>
        <begin position="98"/>
        <end position="107"/>
    </location>
</feature>
<feature type="region of interest" description="Disordered" evidence="4">
    <location>
        <begin position="15"/>
        <end position="480"/>
    </location>
</feature>
<accession>A0AAD4I1W9</accession>
<dbReference type="Gene3D" id="1.10.10.60">
    <property type="entry name" value="Homeodomain-like"/>
    <property type="match status" value="2"/>
</dbReference>
<feature type="compositionally biased region" description="Basic and acidic residues" evidence="4">
    <location>
        <begin position="1095"/>
        <end position="1104"/>
    </location>
</feature>
<dbReference type="SMART" id="SM00384">
    <property type="entry name" value="AT_hook"/>
    <property type="match status" value="2"/>
</dbReference>
<dbReference type="PROSITE" id="PS50090">
    <property type="entry name" value="MYB_LIKE"/>
    <property type="match status" value="2"/>
</dbReference>
<evidence type="ECO:0000259" key="6">
    <source>
        <dbReference type="PROSITE" id="PS51294"/>
    </source>
</evidence>